<keyword evidence="2" id="KW-1185">Reference proteome</keyword>
<name>A0A196SCM4_BLAHN</name>
<comment type="caution">
    <text evidence="1">The sequence shown here is derived from an EMBL/GenBank/DDBJ whole genome shotgun (WGS) entry which is preliminary data.</text>
</comment>
<dbReference type="GO" id="GO:0016787">
    <property type="term" value="F:hydrolase activity"/>
    <property type="evidence" value="ECO:0007669"/>
    <property type="project" value="UniProtKB-KW"/>
</dbReference>
<dbReference type="EMBL" id="LXWW01000312">
    <property type="protein sequence ID" value="OAO13877.1"/>
    <property type="molecule type" value="Genomic_DNA"/>
</dbReference>
<organism evidence="1 2">
    <name type="scientific">Blastocystis sp. subtype 1 (strain ATCC 50177 / NandII)</name>
    <dbReference type="NCBI Taxonomy" id="478820"/>
    <lineage>
        <taxon>Eukaryota</taxon>
        <taxon>Sar</taxon>
        <taxon>Stramenopiles</taxon>
        <taxon>Bigyra</taxon>
        <taxon>Opalozoa</taxon>
        <taxon>Opalinata</taxon>
        <taxon>Blastocystidae</taxon>
        <taxon>Blastocystis</taxon>
    </lineage>
</organism>
<dbReference type="PANTHER" id="PTHR12277:SF81">
    <property type="entry name" value="PROTEIN ABHD13"/>
    <property type="match status" value="1"/>
</dbReference>
<gene>
    <name evidence="1" type="ORF">AV274_4369</name>
</gene>
<proteinExistence type="predicted"/>
<evidence type="ECO:0000313" key="2">
    <source>
        <dbReference type="Proteomes" id="UP000078348"/>
    </source>
</evidence>
<dbReference type="OrthoDB" id="446723at2759"/>
<dbReference type="Gene3D" id="3.40.50.1820">
    <property type="entry name" value="alpha/beta hydrolase"/>
    <property type="match status" value="1"/>
</dbReference>
<dbReference type="InterPro" id="IPR029058">
    <property type="entry name" value="AB_hydrolase_fold"/>
</dbReference>
<evidence type="ECO:0000313" key="1">
    <source>
        <dbReference type="EMBL" id="OAO13877.1"/>
    </source>
</evidence>
<accession>A0A196SCM4</accession>
<keyword evidence="1" id="KW-0378">Hydrolase</keyword>
<dbReference type="Proteomes" id="UP000078348">
    <property type="component" value="Unassembled WGS sequence"/>
</dbReference>
<dbReference type="SUPFAM" id="SSF53474">
    <property type="entry name" value="alpha/beta-Hydrolases"/>
    <property type="match status" value="1"/>
</dbReference>
<dbReference type="PANTHER" id="PTHR12277">
    <property type="entry name" value="ALPHA/BETA HYDROLASE DOMAIN-CONTAINING PROTEIN"/>
    <property type="match status" value="1"/>
</dbReference>
<protein>
    <submittedName>
        <fullName evidence="1">Abhydrolase domain-containing protein</fullName>
    </submittedName>
</protein>
<sequence>MSVHFVEVSKELKICFFHSLSQSRKRVIIYSHANAIDIGFCAMTMEPLGDALDTDYIYYDYEGYGCSGVGSVPTCAVAHQLYEEYARDKEKGLNPEVPLAGIIIHAGLYSAASFPCGCLIRHKDPYNNAEMLKGVACPVFHIHGTEDETVPFKWGSKLYNVTKSKFEPWWVEGAGHVDIIQLHREEYIERMRSFFTFCEAPASS</sequence>
<dbReference type="AlphaFoldDB" id="A0A196SCM4"/>
<dbReference type="STRING" id="478820.A0A196SCM4"/>
<reference evidence="1 2" key="1">
    <citation type="submission" date="2016-05" db="EMBL/GenBank/DDBJ databases">
        <title>Nuclear genome of Blastocystis sp. subtype 1 NandII.</title>
        <authorList>
            <person name="Gentekaki E."/>
            <person name="Curtis B."/>
            <person name="Stairs C."/>
            <person name="Eme L."/>
            <person name="Herman E."/>
            <person name="Klimes V."/>
            <person name="Arias M.C."/>
            <person name="Elias M."/>
            <person name="Hilliou F."/>
            <person name="Klute M."/>
            <person name="Malik S.-B."/>
            <person name="Pightling A."/>
            <person name="Rachubinski R."/>
            <person name="Salas D."/>
            <person name="Schlacht A."/>
            <person name="Suga H."/>
            <person name="Archibald J."/>
            <person name="Ball S.G."/>
            <person name="Clark G."/>
            <person name="Dacks J."/>
            <person name="Van Der Giezen M."/>
            <person name="Tsaousis A."/>
            <person name="Roger A."/>
        </authorList>
    </citation>
    <scope>NUCLEOTIDE SEQUENCE [LARGE SCALE GENOMIC DNA]</scope>
    <source>
        <strain evidence="2">ATCC 50177 / NandII</strain>
    </source>
</reference>